<evidence type="ECO:0000313" key="2">
    <source>
        <dbReference type="Proteomes" id="UP000248806"/>
    </source>
</evidence>
<evidence type="ECO:0000313" key="1">
    <source>
        <dbReference type="EMBL" id="PZW32762.1"/>
    </source>
</evidence>
<proteinExistence type="predicted"/>
<protein>
    <submittedName>
        <fullName evidence="1">Uncharacterized protein</fullName>
    </submittedName>
</protein>
<accession>A0A326UAC6</accession>
<organism evidence="1 2">
    <name type="scientific">Thermosporothrix hazakensis</name>
    <dbReference type="NCBI Taxonomy" id="644383"/>
    <lineage>
        <taxon>Bacteria</taxon>
        <taxon>Bacillati</taxon>
        <taxon>Chloroflexota</taxon>
        <taxon>Ktedonobacteria</taxon>
        <taxon>Ktedonobacterales</taxon>
        <taxon>Thermosporotrichaceae</taxon>
        <taxon>Thermosporothrix</taxon>
    </lineage>
</organism>
<reference evidence="1 2" key="1">
    <citation type="submission" date="2018-06" db="EMBL/GenBank/DDBJ databases">
        <title>Genomic Encyclopedia of Archaeal and Bacterial Type Strains, Phase II (KMG-II): from individual species to whole genera.</title>
        <authorList>
            <person name="Goeker M."/>
        </authorList>
    </citation>
    <scope>NUCLEOTIDE SEQUENCE [LARGE SCALE GENOMIC DNA]</scope>
    <source>
        <strain evidence="1 2">ATCC BAA-1881</strain>
    </source>
</reference>
<keyword evidence="2" id="KW-1185">Reference proteome</keyword>
<gene>
    <name evidence="1" type="ORF">EI42_01854</name>
</gene>
<dbReference type="Proteomes" id="UP000248806">
    <property type="component" value="Unassembled WGS sequence"/>
</dbReference>
<comment type="caution">
    <text evidence="1">The sequence shown here is derived from an EMBL/GenBank/DDBJ whole genome shotgun (WGS) entry which is preliminary data.</text>
</comment>
<sequence>MSVYVLFLWLLSFPVFVRNVSKMSKEKRYFLLSEIRKQLLKEYAFRIGKYVCLEQMSIKTLWHYDASGSVTCQHQWNK</sequence>
<dbReference type="AlphaFoldDB" id="A0A326UAC6"/>
<name>A0A326UAC6_THEHA</name>
<dbReference type="EMBL" id="QKUF01000004">
    <property type="protein sequence ID" value="PZW32762.1"/>
    <property type="molecule type" value="Genomic_DNA"/>
</dbReference>